<keyword evidence="1" id="KW-1133">Transmembrane helix</keyword>
<sequence length="132" mass="13812">FIFAGCITITATTRTSLDLVKGSIALNISNVFIAVTGITLSGFDVSLIPHPFTSMGSIIAILALLLTTNVLQLILAITVFIAGCCSLRHASIGSSQVFVIPADFPPHSPLPPPYSLEPPVYADPPPSYSSIS</sequence>
<dbReference type="AlphaFoldDB" id="A0A2G9RZS1"/>
<dbReference type="Proteomes" id="UP000228934">
    <property type="component" value="Unassembled WGS sequence"/>
</dbReference>
<organism evidence="2 3">
    <name type="scientific">Aquarana catesbeiana</name>
    <name type="common">American bullfrog</name>
    <name type="synonym">Rana catesbeiana</name>
    <dbReference type="NCBI Taxonomy" id="8400"/>
    <lineage>
        <taxon>Eukaryota</taxon>
        <taxon>Metazoa</taxon>
        <taxon>Chordata</taxon>
        <taxon>Craniata</taxon>
        <taxon>Vertebrata</taxon>
        <taxon>Euteleostomi</taxon>
        <taxon>Amphibia</taxon>
        <taxon>Batrachia</taxon>
        <taxon>Anura</taxon>
        <taxon>Neobatrachia</taxon>
        <taxon>Ranoidea</taxon>
        <taxon>Ranidae</taxon>
        <taxon>Aquarana</taxon>
    </lineage>
</organism>
<feature type="transmembrane region" description="Helical" evidence="1">
    <location>
        <begin position="24"/>
        <end position="43"/>
    </location>
</feature>
<keyword evidence="1" id="KW-0812">Transmembrane</keyword>
<reference evidence="3" key="1">
    <citation type="journal article" date="2017" name="Nat. Commun.">
        <title>The North American bullfrog draft genome provides insight into hormonal regulation of long noncoding RNA.</title>
        <authorList>
            <person name="Hammond S.A."/>
            <person name="Warren R.L."/>
            <person name="Vandervalk B.P."/>
            <person name="Kucuk E."/>
            <person name="Khan H."/>
            <person name="Gibb E.A."/>
            <person name="Pandoh P."/>
            <person name="Kirk H."/>
            <person name="Zhao Y."/>
            <person name="Jones M."/>
            <person name="Mungall A.J."/>
            <person name="Coope R."/>
            <person name="Pleasance S."/>
            <person name="Moore R.A."/>
            <person name="Holt R.A."/>
            <person name="Round J.M."/>
            <person name="Ohora S."/>
            <person name="Walle B.V."/>
            <person name="Veldhoen N."/>
            <person name="Helbing C.C."/>
            <person name="Birol I."/>
        </authorList>
    </citation>
    <scope>NUCLEOTIDE SEQUENCE [LARGE SCALE GENOMIC DNA]</scope>
</reference>
<evidence type="ECO:0000313" key="3">
    <source>
        <dbReference type="Proteomes" id="UP000228934"/>
    </source>
</evidence>
<proteinExistence type="predicted"/>
<protein>
    <submittedName>
        <fullName evidence="2">Uncharacterized protein</fullName>
    </submittedName>
</protein>
<accession>A0A2G9RZS1</accession>
<evidence type="ECO:0000313" key="2">
    <source>
        <dbReference type="EMBL" id="PIO33370.1"/>
    </source>
</evidence>
<feature type="non-terminal residue" evidence="2">
    <location>
        <position position="1"/>
    </location>
</feature>
<evidence type="ECO:0000256" key="1">
    <source>
        <dbReference type="SAM" id="Phobius"/>
    </source>
</evidence>
<keyword evidence="1" id="KW-0472">Membrane</keyword>
<feature type="transmembrane region" description="Helical" evidence="1">
    <location>
        <begin position="55"/>
        <end position="82"/>
    </location>
</feature>
<name>A0A2G9RZS1_AQUCT</name>
<keyword evidence="3" id="KW-1185">Reference proteome</keyword>
<gene>
    <name evidence="2" type="ORF">AB205_0218830</name>
</gene>
<dbReference type="EMBL" id="KV928138">
    <property type="protein sequence ID" value="PIO33370.1"/>
    <property type="molecule type" value="Genomic_DNA"/>
</dbReference>